<accession>D9SFC2</accession>
<dbReference type="KEGG" id="gca:Galf_1191"/>
<sequence>MNTLQRQRGLSFSGFIFGAFLLVLVSTIGLKLIPVYMQNGEINKLFVTIANDPEMQKASMREIRLSFSRRASIDNITAIKAEDIEIDTSSGRPVLSASYTVKIPLAANISLLIDFNSASR</sequence>
<dbReference type="HOGENOM" id="CLU_149778_0_1_4"/>
<dbReference type="Proteomes" id="UP000001235">
    <property type="component" value="Chromosome"/>
</dbReference>
<dbReference type="Pfam" id="PF16137">
    <property type="entry name" value="DUF4845"/>
    <property type="match status" value="1"/>
</dbReference>
<evidence type="ECO:0000256" key="1">
    <source>
        <dbReference type="SAM" id="Phobius"/>
    </source>
</evidence>
<protein>
    <submittedName>
        <fullName evidence="2">Putative transmembrane protein</fullName>
    </submittedName>
</protein>
<keyword evidence="1" id="KW-1133">Transmembrane helix</keyword>
<dbReference type="AlphaFoldDB" id="D9SFC2"/>
<evidence type="ECO:0000313" key="3">
    <source>
        <dbReference type="Proteomes" id="UP000001235"/>
    </source>
</evidence>
<keyword evidence="1 2" id="KW-0812">Transmembrane</keyword>
<proteinExistence type="predicted"/>
<organism evidence="2 3">
    <name type="scientific">Gallionella capsiferriformans (strain ES-2)</name>
    <name type="common">Gallionella ferruginea capsiferriformans (strain ES-2)</name>
    <dbReference type="NCBI Taxonomy" id="395494"/>
    <lineage>
        <taxon>Bacteria</taxon>
        <taxon>Pseudomonadati</taxon>
        <taxon>Pseudomonadota</taxon>
        <taxon>Betaproteobacteria</taxon>
        <taxon>Nitrosomonadales</taxon>
        <taxon>Gallionellaceae</taxon>
        <taxon>Gallionella</taxon>
    </lineage>
</organism>
<dbReference type="OrthoDB" id="9133279at2"/>
<keyword evidence="1" id="KW-0472">Membrane</keyword>
<keyword evidence="3" id="KW-1185">Reference proteome</keyword>
<dbReference type="RefSeq" id="WP_013293158.1">
    <property type="nucleotide sequence ID" value="NC_014394.1"/>
</dbReference>
<dbReference type="EMBL" id="CP002159">
    <property type="protein sequence ID" value="ADL55219.1"/>
    <property type="molecule type" value="Genomic_DNA"/>
</dbReference>
<dbReference type="STRING" id="395494.Galf_1191"/>
<evidence type="ECO:0000313" key="2">
    <source>
        <dbReference type="EMBL" id="ADL55219.1"/>
    </source>
</evidence>
<name>D9SFC2_GALCS</name>
<gene>
    <name evidence="2" type="ordered locus">Galf_1191</name>
</gene>
<feature type="transmembrane region" description="Helical" evidence="1">
    <location>
        <begin position="12"/>
        <end position="37"/>
    </location>
</feature>
<dbReference type="eggNOG" id="ENOG5030IYK">
    <property type="taxonomic scope" value="Bacteria"/>
</dbReference>
<reference evidence="2 3" key="1">
    <citation type="submission" date="2010-08" db="EMBL/GenBank/DDBJ databases">
        <title>Complete sequence of Gallionella capsiferriformans ES-2.</title>
        <authorList>
            <consortium name="US DOE Joint Genome Institute"/>
            <person name="Lucas S."/>
            <person name="Copeland A."/>
            <person name="Lapidus A."/>
            <person name="Cheng J.-F."/>
            <person name="Bruce D."/>
            <person name="Goodwin L."/>
            <person name="Pitluck S."/>
            <person name="Chertkov O."/>
            <person name="Davenport K.W."/>
            <person name="Detter J.C."/>
            <person name="Han C."/>
            <person name="Tapia R."/>
            <person name="Land M."/>
            <person name="Hauser L."/>
            <person name="Chang Y.-J."/>
            <person name="Jeffries C."/>
            <person name="Kyrpides N."/>
            <person name="Ivanova N."/>
            <person name="Mikhailova N."/>
            <person name="Shelobolina E.S."/>
            <person name="Picardal F."/>
            <person name="Roden E."/>
            <person name="Emerson D."/>
            <person name="Woyke T."/>
        </authorList>
    </citation>
    <scope>NUCLEOTIDE SEQUENCE [LARGE SCALE GENOMIC DNA]</scope>
    <source>
        <strain evidence="2 3">ES-2</strain>
    </source>
</reference>
<dbReference type="InterPro" id="IPR032314">
    <property type="entry name" value="DUF4845"/>
</dbReference>